<dbReference type="InterPro" id="IPR027815">
    <property type="entry name" value="CSC1/OSCA1-like_cyt"/>
</dbReference>
<comment type="caution">
    <text evidence="4">The sequence shown here is derived from an EMBL/GenBank/DDBJ whole genome shotgun (WGS) entry which is preliminary data.</text>
</comment>
<dbReference type="Proteomes" id="UP001165060">
    <property type="component" value="Unassembled WGS sequence"/>
</dbReference>
<reference evidence="4 5" key="1">
    <citation type="journal article" date="2023" name="Commun. Biol.">
        <title>Genome analysis of Parmales, the sister group of diatoms, reveals the evolutionary specialization of diatoms from phago-mixotrophs to photoautotrophs.</title>
        <authorList>
            <person name="Ban H."/>
            <person name="Sato S."/>
            <person name="Yoshikawa S."/>
            <person name="Yamada K."/>
            <person name="Nakamura Y."/>
            <person name="Ichinomiya M."/>
            <person name="Sato N."/>
            <person name="Blanc-Mathieu R."/>
            <person name="Endo H."/>
            <person name="Kuwata A."/>
            <person name="Ogata H."/>
        </authorList>
    </citation>
    <scope>NUCLEOTIDE SEQUENCE [LARGE SCALE GENOMIC DNA]</scope>
</reference>
<dbReference type="PANTHER" id="PTHR13018">
    <property type="entry name" value="PROBABLE MEMBRANE PROTEIN DUF221-RELATED"/>
    <property type="match status" value="1"/>
</dbReference>
<feature type="domain" description="CSC1/OSCA1-like cytosolic" evidence="3">
    <location>
        <begin position="394"/>
        <end position="596"/>
    </location>
</feature>
<feature type="transmembrane region" description="Helical" evidence="2">
    <location>
        <begin position="850"/>
        <end position="871"/>
    </location>
</feature>
<dbReference type="Pfam" id="PF14703">
    <property type="entry name" value="PHM7_cyt"/>
    <property type="match status" value="1"/>
</dbReference>
<evidence type="ECO:0000313" key="4">
    <source>
        <dbReference type="EMBL" id="GMI26413.1"/>
    </source>
</evidence>
<feature type="transmembrane region" description="Helical" evidence="2">
    <location>
        <begin position="75"/>
        <end position="95"/>
    </location>
</feature>
<accession>A0ABQ6MHK8</accession>
<evidence type="ECO:0000256" key="1">
    <source>
        <dbReference type="SAM" id="Coils"/>
    </source>
</evidence>
<keyword evidence="1" id="KW-0175">Coiled coil</keyword>
<evidence type="ECO:0000259" key="3">
    <source>
        <dbReference type="Pfam" id="PF14703"/>
    </source>
</evidence>
<protein>
    <recommendedName>
        <fullName evidence="3">CSC1/OSCA1-like cytosolic domain-containing protein</fullName>
    </recommendedName>
</protein>
<gene>
    <name evidence="4" type="ORF">TeGR_g14325</name>
</gene>
<feature type="transmembrane region" description="Helical" evidence="2">
    <location>
        <begin position="923"/>
        <end position="949"/>
    </location>
</feature>
<feature type="transmembrane region" description="Helical" evidence="2">
    <location>
        <begin position="605"/>
        <end position="627"/>
    </location>
</feature>
<feature type="transmembrane region" description="Helical" evidence="2">
    <location>
        <begin position="355"/>
        <end position="374"/>
    </location>
</feature>
<dbReference type="PANTHER" id="PTHR13018:SF83">
    <property type="entry name" value="RRM DOMAIN-CONTAINING PROTEIN"/>
    <property type="match status" value="1"/>
</dbReference>
<keyword evidence="2" id="KW-1133">Transmembrane helix</keyword>
<organism evidence="4 5">
    <name type="scientific">Tetraparma gracilis</name>
    <dbReference type="NCBI Taxonomy" id="2962635"/>
    <lineage>
        <taxon>Eukaryota</taxon>
        <taxon>Sar</taxon>
        <taxon>Stramenopiles</taxon>
        <taxon>Ochrophyta</taxon>
        <taxon>Bolidophyceae</taxon>
        <taxon>Parmales</taxon>
        <taxon>Triparmaceae</taxon>
        <taxon>Tetraparma</taxon>
    </lineage>
</organism>
<sequence>GKLVDTTMDGQRDYLLPYSISEGSTGSHHISPNGFCLTKPCKKCACLFKPCTSDKASIFEEYGIGLVLYFKFLKFMSIVFMLMSLALLPSIYFYWDGSSIPNTDKQLLIETSPLNAIFFTTIGSLGAGTATCMEGSYGESFELTCPTGVFKTIEAHWGDPVGGCNCPASQMLGEDGTCPGTITYPAEWANLGGKCVGGACFEGVTALDQECCAATRVDPENGDISPDFSDVNIAVREGCNSPSAQFIAEGICLGASNCTFVLDSAVEYTWDYDSKYDTACDYETAESEETIESCTRTLEGNPTGPTAANFTACPAAMDAGDAYRLLVVGLCVDEYMTFALGGSEIEVKKSDIIQFISYIDSAVIILFLYAVYWLGIKEKDAIDEADDNQCSPADYTVFVQNLPPHKTTDSLREMLTEHFETALQYSHDNDPDSKENITPEDLSIFDINFAMNNRQEIKIKKLRGNVARTKDKIENEVYWLTQHGKFSDKVKEKIQKQHKKLDEKFADCNKRLEKLEEDIASGKTKKQATAAFVTFASEDGYVRCRNVYPDLGMLYRLTYSKWKRMAGHGNSITKFFGGTRLRVRGAPEPAEIIWENLGVGPFSRAIRLACTSIITIGFLAGAFVLIYKGQEAQVQAAFQYPTTDCSSYTVYPGDNKTQAQKLYNFTLTDLDVLMQEDVERDFYWESYGELVGNTGKLECFCKGLNEDVNWVVEYGTFGYNYKFANEDGDGTTQLCKDWFYTFVYINTLKTMAIVGVVATNVLLKVVLRNLVPMEAPSDTTSLVKSLTLKLFLASFVNTAFLTLIINGNIWHLMGDNAEVSGDHSALENLNSFGVMNGQFVDFGEQWYEEVSVPIVVTMLINMVTAPLFVLVDAARTAYMRCSDRSCSSDKTLTKQVTQHGLEVLYTGPEFLLYLKYAQILNTLFVCVMFSSGMPILIPICAFTFVSTYFVDKIALLKQVYSLPPMIDSALAEAVNGILPFAVVLHLMIGMWMMSNDEFFTATNIALNIETNATSSAAGSLVAAVDTDSYVGDSVFFNEVVDRFTHDNCYIMLFVFVLLVVSLLWTRLVVKILQASEGFLAMFPFLKRFLSKNYEAEGNAPYIQSISTERLDIQVRLDLLDERIIAKYKAELARRGGADYSPAKKEINILETYSFYCNSE</sequence>
<proteinExistence type="predicted"/>
<feature type="transmembrane region" description="Helical" evidence="2">
    <location>
        <begin position="788"/>
        <end position="810"/>
    </location>
</feature>
<feature type="transmembrane region" description="Helical" evidence="2">
    <location>
        <begin position="969"/>
        <end position="988"/>
    </location>
</feature>
<keyword evidence="2" id="KW-0812">Transmembrane</keyword>
<keyword evidence="2" id="KW-0472">Membrane</keyword>
<evidence type="ECO:0000256" key="2">
    <source>
        <dbReference type="SAM" id="Phobius"/>
    </source>
</evidence>
<keyword evidence="5" id="KW-1185">Reference proteome</keyword>
<feature type="coiled-coil region" evidence="1">
    <location>
        <begin position="452"/>
        <end position="525"/>
    </location>
</feature>
<dbReference type="EMBL" id="BRYB01000256">
    <property type="protein sequence ID" value="GMI26413.1"/>
    <property type="molecule type" value="Genomic_DNA"/>
</dbReference>
<feature type="non-terminal residue" evidence="4">
    <location>
        <position position="1"/>
    </location>
</feature>
<dbReference type="InterPro" id="IPR045122">
    <property type="entry name" value="Csc1-like"/>
</dbReference>
<name>A0ABQ6MHK8_9STRA</name>
<feature type="transmembrane region" description="Helical" evidence="2">
    <location>
        <begin position="1049"/>
        <end position="1069"/>
    </location>
</feature>
<evidence type="ECO:0000313" key="5">
    <source>
        <dbReference type="Proteomes" id="UP001165060"/>
    </source>
</evidence>